<dbReference type="EMBL" id="LNQE01001551">
    <property type="protein sequence ID" value="KUG15533.1"/>
    <property type="molecule type" value="Genomic_DNA"/>
</dbReference>
<accession>A0A0W8F403</accession>
<organism evidence="1">
    <name type="scientific">hydrocarbon metagenome</name>
    <dbReference type="NCBI Taxonomy" id="938273"/>
    <lineage>
        <taxon>unclassified sequences</taxon>
        <taxon>metagenomes</taxon>
        <taxon>ecological metagenomes</taxon>
    </lineage>
</organism>
<dbReference type="AlphaFoldDB" id="A0A0W8F403"/>
<sequence>MDSHGKTGAKERDRAPDHRDACFIEECSVLRRDLHRHSCQASGSPPVSECPEFRNICKNPRIHTFHLPCHSLGARDANDLCPGDCTGNLYCAIAGDRGDNDHFGKMGMFHYGIHNALCICRTGTIEDIHRGLSSFQ</sequence>
<gene>
    <name evidence="1" type="ORF">ASZ90_014813</name>
</gene>
<name>A0A0W8F403_9ZZZZ</name>
<protein>
    <submittedName>
        <fullName evidence="1">Uncharacterized protein</fullName>
    </submittedName>
</protein>
<comment type="caution">
    <text evidence="1">The sequence shown here is derived from an EMBL/GenBank/DDBJ whole genome shotgun (WGS) entry which is preliminary data.</text>
</comment>
<reference evidence="1" key="1">
    <citation type="journal article" date="2015" name="Proc. Natl. Acad. Sci. U.S.A.">
        <title>Networks of energetic and metabolic interactions define dynamics in microbial communities.</title>
        <authorList>
            <person name="Embree M."/>
            <person name="Liu J.K."/>
            <person name="Al-Bassam M.M."/>
            <person name="Zengler K."/>
        </authorList>
    </citation>
    <scope>NUCLEOTIDE SEQUENCE</scope>
</reference>
<proteinExistence type="predicted"/>
<evidence type="ECO:0000313" key="1">
    <source>
        <dbReference type="EMBL" id="KUG15533.1"/>
    </source>
</evidence>